<keyword evidence="1" id="KW-0690">Ribosome biogenesis</keyword>
<organism evidence="2 5">
    <name type="scientific">Caldisericum exile</name>
    <dbReference type="NCBI Taxonomy" id="693075"/>
    <lineage>
        <taxon>Bacteria</taxon>
        <taxon>Pseudomonadati</taxon>
        <taxon>Caldisericota/Cryosericota group</taxon>
        <taxon>Caldisericota</taxon>
        <taxon>Caldisericia</taxon>
        <taxon>Caldisericales</taxon>
        <taxon>Caldisericaceae</taxon>
        <taxon>Caldisericum</taxon>
    </lineage>
</organism>
<dbReference type="GO" id="GO:0000028">
    <property type="term" value="P:ribosomal small subunit assembly"/>
    <property type="evidence" value="ECO:0007669"/>
    <property type="project" value="TreeGrafter"/>
</dbReference>
<dbReference type="PANTHER" id="PTHR33867">
    <property type="entry name" value="RIBOSOME MATURATION FACTOR RIMP"/>
    <property type="match status" value="1"/>
</dbReference>
<evidence type="ECO:0000256" key="1">
    <source>
        <dbReference type="HAMAP-Rule" id="MF_01077"/>
    </source>
</evidence>
<gene>
    <name evidence="1" type="primary">rimP</name>
    <name evidence="3" type="ORF">C0175_05295</name>
    <name evidence="2" type="ORF">C0189_02580</name>
</gene>
<dbReference type="GO" id="GO:0005829">
    <property type="term" value="C:cytosol"/>
    <property type="evidence" value="ECO:0007669"/>
    <property type="project" value="TreeGrafter"/>
</dbReference>
<dbReference type="InterPro" id="IPR003728">
    <property type="entry name" value="Ribosome_maturation_RimP"/>
</dbReference>
<dbReference type="AlphaFoldDB" id="A0A2J6WER4"/>
<dbReference type="RefSeq" id="WP_416084994.1">
    <property type="nucleotide sequence ID" value="NZ_JBNARP010000008.1"/>
</dbReference>
<dbReference type="EMBL" id="PNIL01000037">
    <property type="protein sequence ID" value="PMP67726.1"/>
    <property type="molecule type" value="Genomic_DNA"/>
</dbReference>
<comment type="subcellular location">
    <subcellularLocation>
        <location evidence="1">Cytoplasm</location>
    </subcellularLocation>
</comment>
<dbReference type="Proteomes" id="UP000237040">
    <property type="component" value="Unassembled WGS sequence"/>
</dbReference>
<comment type="similarity">
    <text evidence="1">Belongs to the RimP family.</text>
</comment>
<evidence type="ECO:0000313" key="3">
    <source>
        <dbReference type="EMBL" id="PMP81522.1"/>
    </source>
</evidence>
<evidence type="ECO:0000313" key="5">
    <source>
        <dbReference type="Proteomes" id="UP000237040"/>
    </source>
</evidence>
<protein>
    <recommendedName>
        <fullName evidence="1">Ribosome maturation factor RimP</fullName>
    </recommendedName>
</protein>
<comment type="caution">
    <text evidence="2">The sequence shown here is derived from an EMBL/GenBank/DDBJ whole genome shotgun (WGS) entry which is preliminary data.</text>
</comment>
<proteinExistence type="inferred from homology"/>
<name>A0A2J6WER4_9BACT</name>
<accession>A0A2J6WER4</accession>
<dbReference type="PANTHER" id="PTHR33867:SF1">
    <property type="entry name" value="RIBOSOME MATURATION FACTOR RIMP"/>
    <property type="match status" value="1"/>
</dbReference>
<comment type="function">
    <text evidence="1">Required for maturation of 30S ribosomal subunits.</text>
</comment>
<dbReference type="HAMAP" id="MF_01077">
    <property type="entry name" value="RimP"/>
    <property type="match status" value="1"/>
</dbReference>
<dbReference type="Proteomes" id="UP000236910">
    <property type="component" value="Unassembled WGS sequence"/>
</dbReference>
<sequence length="152" mass="17423">MEKIESIVRKNAERFNMMVIELSITGDTIEAIVYRRTKSVTVGDLEELTREIQRDLKAIGIEGVYDINLSTPGLDRVLKDRTELDIFEGREVRFTYEDENGQTVSKEGILRGNTGDNVNFEIDGVKFSVPFSKIIRVALFERMFEKRKGGKK</sequence>
<dbReference type="GO" id="GO:0006412">
    <property type="term" value="P:translation"/>
    <property type="evidence" value="ECO:0007669"/>
    <property type="project" value="TreeGrafter"/>
</dbReference>
<reference evidence="4 5" key="1">
    <citation type="submission" date="2018-01" db="EMBL/GenBank/DDBJ databases">
        <title>Metagenomic assembled genomes from two thermal pools in the Uzon Caldera, Kamchatka, Russia.</title>
        <authorList>
            <person name="Wilkins L."/>
            <person name="Ettinger C."/>
        </authorList>
    </citation>
    <scope>NUCLEOTIDE SEQUENCE [LARGE SCALE GENOMIC DNA]</scope>
    <source>
        <strain evidence="3">ARK-10</strain>
        <strain evidence="2">ZAV-07</strain>
    </source>
</reference>
<evidence type="ECO:0000313" key="2">
    <source>
        <dbReference type="EMBL" id="PMP67726.1"/>
    </source>
</evidence>
<dbReference type="EMBL" id="PNIX01000308">
    <property type="protein sequence ID" value="PMP81522.1"/>
    <property type="molecule type" value="Genomic_DNA"/>
</dbReference>
<keyword evidence="1" id="KW-0963">Cytoplasm</keyword>
<evidence type="ECO:0000313" key="4">
    <source>
        <dbReference type="Proteomes" id="UP000236910"/>
    </source>
</evidence>